<feature type="transmembrane region" description="Helical" evidence="7">
    <location>
        <begin position="78"/>
        <end position="97"/>
    </location>
</feature>
<evidence type="ECO:0000313" key="9">
    <source>
        <dbReference type="EMBL" id="KAK6943454.1"/>
    </source>
</evidence>
<comment type="subcellular location">
    <subcellularLocation>
        <location evidence="1">Membrane</location>
        <topology evidence="1">Multi-pass membrane protein</topology>
    </subcellularLocation>
</comment>
<feature type="non-terminal residue" evidence="9">
    <location>
        <position position="216"/>
    </location>
</feature>
<name>A0AAN8ZJB7_9MAGN</name>
<comment type="caution">
    <text evidence="9">The sequence shown here is derived from an EMBL/GenBank/DDBJ whole genome shotgun (WGS) entry which is preliminary data.</text>
</comment>
<dbReference type="Proteomes" id="UP001370490">
    <property type="component" value="Unassembled WGS sequence"/>
</dbReference>
<keyword evidence="10" id="KW-1185">Reference proteome</keyword>
<keyword evidence="3 7" id="KW-0812">Transmembrane</keyword>
<dbReference type="PANTHER" id="PTHR43029">
    <property type="entry name" value="AMMONIUM TRANSPORTER MEP2"/>
    <property type="match status" value="1"/>
</dbReference>
<organism evidence="9 10">
    <name type="scientific">Dillenia turbinata</name>
    <dbReference type="NCBI Taxonomy" id="194707"/>
    <lineage>
        <taxon>Eukaryota</taxon>
        <taxon>Viridiplantae</taxon>
        <taxon>Streptophyta</taxon>
        <taxon>Embryophyta</taxon>
        <taxon>Tracheophyta</taxon>
        <taxon>Spermatophyta</taxon>
        <taxon>Magnoliopsida</taxon>
        <taxon>eudicotyledons</taxon>
        <taxon>Gunneridae</taxon>
        <taxon>Pentapetalae</taxon>
        <taxon>Dilleniales</taxon>
        <taxon>Dilleniaceae</taxon>
        <taxon>Dillenia</taxon>
    </lineage>
</organism>
<evidence type="ECO:0000256" key="3">
    <source>
        <dbReference type="ARBA" id="ARBA00022692"/>
    </source>
</evidence>
<evidence type="ECO:0000256" key="1">
    <source>
        <dbReference type="ARBA" id="ARBA00004141"/>
    </source>
</evidence>
<dbReference type="GO" id="GO:0005886">
    <property type="term" value="C:plasma membrane"/>
    <property type="evidence" value="ECO:0007669"/>
    <property type="project" value="TreeGrafter"/>
</dbReference>
<feature type="domain" description="Ammonium transporter AmtB-like" evidence="8">
    <location>
        <begin position="26"/>
        <end position="119"/>
    </location>
</feature>
<evidence type="ECO:0000259" key="8">
    <source>
        <dbReference type="Pfam" id="PF00909"/>
    </source>
</evidence>
<protein>
    <submittedName>
        <fullName evidence="9">Ammonium transporter AmtB-like domain</fullName>
    </submittedName>
</protein>
<feature type="region of interest" description="Disordered" evidence="6">
    <location>
        <begin position="148"/>
        <end position="177"/>
    </location>
</feature>
<comment type="similarity">
    <text evidence="2">Belongs to the ammonia transporter channel (TC 1.A.11.2) family.</text>
</comment>
<gene>
    <name evidence="9" type="ORF">RJ641_024556</name>
</gene>
<dbReference type="AlphaFoldDB" id="A0AAN8ZJB7"/>
<evidence type="ECO:0000256" key="2">
    <source>
        <dbReference type="ARBA" id="ARBA00005887"/>
    </source>
</evidence>
<sequence>MGILSGTIPRYTMMSLSRRTPLLQMADDTWCVFHTHAVAGILGDLSSLLLIVPNSKGAFYGGDGGVQFPRQLVRESFIIGWNVVATSIILLVIRVFIPLRMTDEELKFGDDEAHGEAAYAHVGKGQRERSTVNGMSRHDIENQESKGTNFHAKRTKMEIGGPSQRTRGKTKGDASSTKKTIILISNSVKTRISLSSSLVPSRMAPSTAATYKIKQR</sequence>
<dbReference type="GO" id="GO:0008519">
    <property type="term" value="F:ammonium channel activity"/>
    <property type="evidence" value="ECO:0007669"/>
    <property type="project" value="InterPro"/>
</dbReference>
<evidence type="ECO:0000256" key="7">
    <source>
        <dbReference type="SAM" id="Phobius"/>
    </source>
</evidence>
<dbReference type="InterPro" id="IPR001905">
    <property type="entry name" value="Ammonium_transpt"/>
</dbReference>
<evidence type="ECO:0000256" key="6">
    <source>
        <dbReference type="SAM" id="MobiDB-lite"/>
    </source>
</evidence>
<dbReference type="SUPFAM" id="SSF111352">
    <property type="entry name" value="Ammonium transporter"/>
    <property type="match status" value="1"/>
</dbReference>
<dbReference type="InterPro" id="IPR024041">
    <property type="entry name" value="NH4_transpt_AmtB-like_dom"/>
</dbReference>
<dbReference type="InterPro" id="IPR029020">
    <property type="entry name" value="Ammonium/urea_transptr"/>
</dbReference>
<reference evidence="9 10" key="1">
    <citation type="submission" date="2023-12" db="EMBL/GenBank/DDBJ databases">
        <title>A high-quality genome assembly for Dillenia turbinata (Dilleniales).</title>
        <authorList>
            <person name="Chanderbali A."/>
        </authorList>
    </citation>
    <scope>NUCLEOTIDE SEQUENCE [LARGE SCALE GENOMIC DNA]</scope>
    <source>
        <strain evidence="9">LSX21</strain>
        <tissue evidence="9">Leaf</tissue>
    </source>
</reference>
<evidence type="ECO:0000256" key="5">
    <source>
        <dbReference type="ARBA" id="ARBA00023136"/>
    </source>
</evidence>
<dbReference type="Pfam" id="PF00909">
    <property type="entry name" value="Ammonium_transp"/>
    <property type="match status" value="1"/>
</dbReference>
<keyword evidence="5 7" id="KW-0472">Membrane</keyword>
<dbReference type="PANTHER" id="PTHR43029:SF17">
    <property type="entry name" value="TRANSPORTER 2, PUTATIVE-RELATED"/>
    <property type="match status" value="1"/>
</dbReference>
<accession>A0AAN8ZJB7</accession>
<dbReference type="Gene3D" id="1.10.3430.10">
    <property type="entry name" value="Ammonium transporter AmtB like domains"/>
    <property type="match status" value="1"/>
</dbReference>
<proteinExistence type="inferred from homology"/>
<dbReference type="EMBL" id="JBAMMX010000003">
    <property type="protein sequence ID" value="KAK6943454.1"/>
    <property type="molecule type" value="Genomic_DNA"/>
</dbReference>
<keyword evidence="4 7" id="KW-1133">Transmembrane helix</keyword>
<evidence type="ECO:0000256" key="4">
    <source>
        <dbReference type="ARBA" id="ARBA00022989"/>
    </source>
</evidence>
<evidence type="ECO:0000313" key="10">
    <source>
        <dbReference type="Proteomes" id="UP001370490"/>
    </source>
</evidence>